<keyword evidence="10 13" id="KW-0067">ATP-binding</keyword>
<organism evidence="15 16">
    <name type="scientific">Variovorax dokdonensis</name>
    <dbReference type="NCBI Taxonomy" id="344883"/>
    <lineage>
        <taxon>Bacteria</taxon>
        <taxon>Pseudomonadati</taxon>
        <taxon>Pseudomonadota</taxon>
        <taxon>Betaproteobacteria</taxon>
        <taxon>Burkholderiales</taxon>
        <taxon>Comamonadaceae</taxon>
        <taxon>Variovorax</taxon>
    </lineage>
</organism>
<dbReference type="Gene3D" id="3.30.565.10">
    <property type="entry name" value="Histidine kinase-like ATPase, C-terminal domain"/>
    <property type="match status" value="1"/>
</dbReference>
<dbReference type="SUPFAM" id="SSF47384">
    <property type="entry name" value="Homodimeric domain of signal transducing histidine kinase"/>
    <property type="match status" value="1"/>
</dbReference>
<protein>
    <recommendedName>
        <fullName evidence="13">Sensor protein</fullName>
        <ecNumber evidence="13">2.7.13.3</ecNumber>
    </recommendedName>
</protein>
<keyword evidence="11 13" id="KW-1133">Transmembrane helix</keyword>
<dbReference type="SMART" id="SM00387">
    <property type="entry name" value="HATPase_c"/>
    <property type="match status" value="1"/>
</dbReference>
<dbReference type="Gene3D" id="1.10.287.130">
    <property type="match status" value="1"/>
</dbReference>
<evidence type="ECO:0000313" key="16">
    <source>
        <dbReference type="Proteomes" id="UP001174908"/>
    </source>
</evidence>
<dbReference type="InterPro" id="IPR050428">
    <property type="entry name" value="TCS_sensor_his_kinase"/>
</dbReference>
<comment type="caution">
    <text evidence="15">The sequence shown here is derived from an EMBL/GenBank/DDBJ whole genome shotgun (WGS) entry which is preliminary data.</text>
</comment>
<dbReference type="SMART" id="SM00388">
    <property type="entry name" value="HisKA"/>
    <property type="match status" value="1"/>
</dbReference>
<keyword evidence="13" id="KW-0902">Two-component regulatory system</keyword>
<evidence type="ECO:0000256" key="7">
    <source>
        <dbReference type="ARBA" id="ARBA00022692"/>
    </source>
</evidence>
<dbReference type="InterPro" id="IPR036890">
    <property type="entry name" value="HATPase_C_sf"/>
</dbReference>
<comment type="subcellular location">
    <subcellularLocation>
        <location evidence="2 13">Cell inner membrane</location>
    </subcellularLocation>
</comment>
<evidence type="ECO:0000256" key="12">
    <source>
        <dbReference type="ARBA" id="ARBA00023136"/>
    </source>
</evidence>
<comment type="catalytic activity">
    <reaction evidence="1 13">
        <text>ATP + protein L-histidine = ADP + protein N-phospho-L-histidine.</text>
        <dbReference type="EC" id="2.7.13.3"/>
    </reaction>
</comment>
<dbReference type="SUPFAM" id="SSF55874">
    <property type="entry name" value="ATPase domain of HSP90 chaperone/DNA topoisomerase II/histidine kinase"/>
    <property type="match status" value="1"/>
</dbReference>
<dbReference type="EC" id="2.7.13.3" evidence="13"/>
<dbReference type="NCBIfam" id="TIGR01386">
    <property type="entry name" value="cztS_silS_copS"/>
    <property type="match status" value="1"/>
</dbReference>
<proteinExistence type="predicted"/>
<dbReference type="InterPro" id="IPR036097">
    <property type="entry name" value="HisK_dim/P_sf"/>
</dbReference>
<dbReference type="EMBL" id="JASZYV010000005">
    <property type="protein sequence ID" value="MDM0047017.1"/>
    <property type="molecule type" value="Genomic_DNA"/>
</dbReference>
<keyword evidence="9 13" id="KW-0418">Kinase</keyword>
<dbReference type="PANTHER" id="PTHR45436:SF9">
    <property type="entry name" value="SENSOR PROTEIN"/>
    <property type="match status" value="1"/>
</dbReference>
<dbReference type="CDD" id="cd00082">
    <property type="entry name" value="HisKA"/>
    <property type="match status" value="1"/>
</dbReference>
<dbReference type="GO" id="GO:0004673">
    <property type="term" value="F:protein histidine kinase activity"/>
    <property type="evidence" value="ECO:0007669"/>
    <property type="project" value="UniProtKB-EC"/>
</dbReference>
<name>A0ABT7NGH5_9BURK</name>
<feature type="domain" description="Histidine kinase" evidence="14">
    <location>
        <begin position="222"/>
        <end position="439"/>
    </location>
</feature>
<dbReference type="RefSeq" id="WP_286662125.1">
    <property type="nucleotide sequence ID" value="NZ_JASZYV010000005.1"/>
</dbReference>
<gene>
    <name evidence="15" type="ORF">QTH91_21175</name>
</gene>
<evidence type="ECO:0000256" key="10">
    <source>
        <dbReference type="ARBA" id="ARBA00022840"/>
    </source>
</evidence>
<dbReference type="InterPro" id="IPR004358">
    <property type="entry name" value="Sig_transdc_His_kin-like_C"/>
</dbReference>
<dbReference type="InterPro" id="IPR005467">
    <property type="entry name" value="His_kinase_dom"/>
</dbReference>
<dbReference type="PANTHER" id="PTHR45436">
    <property type="entry name" value="SENSOR HISTIDINE KINASE YKOH"/>
    <property type="match status" value="1"/>
</dbReference>
<dbReference type="InterPro" id="IPR003661">
    <property type="entry name" value="HisK_dim/P_dom"/>
</dbReference>
<evidence type="ECO:0000256" key="13">
    <source>
        <dbReference type="RuleBase" id="RU364088"/>
    </source>
</evidence>
<keyword evidence="16" id="KW-1185">Reference proteome</keyword>
<feature type="transmembrane region" description="Helical" evidence="13">
    <location>
        <begin position="139"/>
        <end position="160"/>
    </location>
</feature>
<evidence type="ECO:0000256" key="9">
    <source>
        <dbReference type="ARBA" id="ARBA00022777"/>
    </source>
</evidence>
<evidence type="ECO:0000256" key="4">
    <source>
        <dbReference type="ARBA" id="ARBA00022519"/>
    </source>
</evidence>
<keyword evidence="6 13" id="KW-0808">Transferase</keyword>
<dbReference type="Proteomes" id="UP001174908">
    <property type="component" value="Unassembled WGS sequence"/>
</dbReference>
<evidence type="ECO:0000313" key="15">
    <source>
        <dbReference type="EMBL" id="MDM0047017.1"/>
    </source>
</evidence>
<evidence type="ECO:0000256" key="6">
    <source>
        <dbReference type="ARBA" id="ARBA00022679"/>
    </source>
</evidence>
<sequence>MSLQATLSRWFAFHAFVQLSVVCSGVYVTTQWSFEHKQEQEFGRHQAVVERAALETAYPMDIDALRHKLAEYFVSHSNVAVALEADDQLLYESEASSKRTNWRERTSSIAGAAVNGRPIQLTMWLDVEGDTTILRRLKWTLAAAAVLGSFIVSLTGALLVQRGLRPLKRLAEETGAAGPDRPGLQINALHYAKELRPWIVQFNGLLGRVEAAYAQLEAFNADVAHELRTPLANMIAQAEIELGRDRNRSELKEVLESQLEEARRLTGIVTDMLFMSQADRGAKARRTAPRSLADQVLAVAEFQEAVLEDAGISLVVEGEARVPMDVGLVRRAVSNLISNAQRYAERGSVIKVIIERQGDAIRLAVQNHGTAIQPEALPRLFERFYRADASRAESATHHGLGLAIVAAIARMHGGTTFAECEHGLTTIGLTLAYEAPTDA</sequence>
<evidence type="ECO:0000256" key="1">
    <source>
        <dbReference type="ARBA" id="ARBA00000085"/>
    </source>
</evidence>
<dbReference type="InterPro" id="IPR006290">
    <property type="entry name" value="CztS_silS_copS"/>
</dbReference>
<comment type="function">
    <text evidence="13">Member of a two-component regulatory system.</text>
</comment>
<dbReference type="CDD" id="cd00075">
    <property type="entry name" value="HATPase"/>
    <property type="match status" value="1"/>
</dbReference>
<keyword evidence="4 13" id="KW-0997">Cell inner membrane</keyword>
<reference evidence="15" key="1">
    <citation type="submission" date="2023-06" db="EMBL/GenBank/DDBJ databases">
        <authorList>
            <person name="Jiang Y."/>
            <person name="Liu Q."/>
        </authorList>
    </citation>
    <scope>NUCLEOTIDE SEQUENCE</scope>
    <source>
        <strain evidence="15">CGMCC 1.12089</strain>
    </source>
</reference>
<evidence type="ECO:0000256" key="11">
    <source>
        <dbReference type="ARBA" id="ARBA00022989"/>
    </source>
</evidence>
<evidence type="ECO:0000256" key="3">
    <source>
        <dbReference type="ARBA" id="ARBA00022475"/>
    </source>
</evidence>
<dbReference type="Pfam" id="PF00512">
    <property type="entry name" value="HisKA"/>
    <property type="match status" value="1"/>
</dbReference>
<feature type="transmembrane region" description="Helical" evidence="13">
    <location>
        <begin position="12"/>
        <end position="34"/>
    </location>
</feature>
<keyword evidence="3 13" id="KW-1003">Cell membrane</keyword>
<accession>A0ABT7NGH5</accession>
<evidence type="ECO:0000256" key="8">
    <source>
        <dbReference type="ARBA" id="ARBA00022741"/>
    </source>
</evidence>
<keyword evidence="7 13" id="KW-0812">Transmembrane</keyword>
<keyword evidence="5" id="KW-0597">Phosphoprotein</keyword>
<evidence type="ECO:0000256" key="5">
    <source>
        <dbReference type="ARBA" id="ARBA00022553"/>
    </source>
</evidence>
<keyword evidence="12 13" id="KW-0472">Membrane</keyword>
<dbReference type="PRINTS" id="PR00344">
    <property type="entry name" value="BCTRLSENSOR"/>
</dbReference>
<keyword evidence="8 13" id="KW-0547">Nucleotide-binding</keyword>
<dbReference type="Pfam" id="PF02518">
    <property type="entry name" value="HATPase_c"/>
    <property type="match status" value="1"/>
</dbReference>
<evidence type="ECO:0000259" key="14">
    <source>
        <dbReference type="PROSITE" id="PS50109"/>
    </source>
</evidence>
<evidence type="ECO:0000256" key="2">
    <source>
        <dbReference type="ARBA" id="ARBA00004533"/>
    </source>
</evidence>
<dbReference type="PROSITE" id="PS50109">
    <property type="entry name" value="HIS_KIN"/>
    <property type="match status" value="1"/>
</dbReference>
<dbReference type="InterPro" id="IPR003594">
    <property type="entry name" value="HATPase_dom"/>
</dbReference>